<dbReference type="RefSeq" id="YP_009884820.1">
    <property type="nucleotide sequence ID" value="NC_049473.1"/>
</dbReference>
<organism evidence="1 2">
    <name type="scientific">Arthrobacter phage Kuleana</name>
    <dbReference type="NCBI Taxonomy" id="2653270"/>
    <lineage>
        <taxon>Viruses</taxon>
        <taxon>Duplodnaviria</taxon>
        <taxon>Heunggongvirae</taxon>
        <taxon>Uroviricota</taxon>
        <taxon>Caudoviricetes</taxon>
        <taxon>Kuleanavirus</taxon>
        <taxon>Kuleanavirus kuleana</taxon>
    </lineage>
</organism>
<keyword evidence="2" id="KW-1185">Reference proteome</keyword>
<dbReference type="EMBL" id="MN484600">
    <property type="protein sequence ID" value="QGH74499.1"/>
    <property type="molecule type" value="Genomic_DNA"/>
</dbReference>
<evidence type="ECO:0000313" key="2">
    <source>
        <dbReference type="Proteomes" id="UP000394254"/>
    </source>
</evidence>
<name>A0A5Q2WC18_9CAUD</name>
<reference evidence="1 2" key="1">
    <citation type="submission" date="2019-09" db="EMBL/GenBank/DDBJ databases">
        <authorList>
            <person name="Barrows A.R."/>
            <person name="Franco J.W."/>
            <person name="Javier C.J."/>
            <person name="Lucero K.A."/>
            <person name="Madrid E.R."/>
            <person name="Margerin I.A.R."/>
            <person name="Moore C.L."/>
            <person name="Neustel K.S."/>
            <person name="Ornellas N.W."/>
            <person name="Oshiro K."/>
            <person name="Severson C.G."/>
            <person name="Vavra L.H."/>
            <person name="Wilcer A."/>
            <person name="Donachie S.P."/>
            <person name="Reed F.A."/>
            <person name="Palecanda S."/>
            <person name="Chong R.A."/>
            <person name="Porter M.L."/>
            <person name="Washington J.M."/>
            <person name="Garlena R.A."/>
            <person name="Russell D.A."/>
            <person name="Pope W.H."/>
            <person name="Jacobs-Sera D."/>
            <person name="Hatfull G.F."/>
        </authorList>
    </citation>
    <scope>NUCLEOTIDE SEQUENCE [LARGE SCALE GENOMIC DNA]</scope>
</reference>
<proteinExistence type="predicted"/>
<protein>
    <submittedName>
        <fullName evidence="1">Tail terminator</fullName>
    </submittedName>
</protein>
<sequence length="146" mass="15422">MVEIVEPADGETVAIQYLSAALASEPGFESVAMVGSLPAETAGYVPPPEAVVVRLTGFNPRDQIVDVHQLTVTAWASAPGEEIRASDIARRVGALMRAAELLGSMAGVTCSRVRTYSGYNDPDPVTGRARYSATYAVDLRGQVVRA</sequence>
<accession>A0A5Q2WC18</accession>
<dbReference type="Proteomes" id="UP000394254">
    <property type="component" value="Segment"/>
</dbReference>
<dbReference type="KEGG" id="vg:55814188"/>
<gene>
    <name evidence="1" type="primary">12</name>
    <name evidence="1" type="ORF">SEA_KULEANA_12</name>
</gene>
<evidence type="ECO:0000313" key="1">
    <source>
        <dbReference type="EMBL" id="QGH74499.1"/>
    </source>
</evidence>
<dbReference type="GeneID" id="55814188"/>